<dbReference type="GO" id="GO:0016787">
    <property type="term" value="F:hydrolase activity"/>
    <property type="evidence" value="ECO:0007669"/>
    <property type="project" value="InterPro"/>
</dbReference>
<protein>
    <submittedName>
        <fullName evidence="3">Type III restriction enzyme</fullName>
    </submittedName>
</protein>
<dbReference type="EMBL" id="CAADEZ010000165">
    <property type="protein sequence ID" value="VFJ56260.1"/>
    <property type="molecule type" value="Genomic_DNA"/>
</dbReference>
<dbReference type="EMBL" id="CAADFA010000165">
    <property type="protein sequence ID" value="VFJ55874.1"/>
    <property type="molecule type" value="Genomic_DNA"/>
</dbReference>
<dbReference type="PANTHER" id="PTHR47396:SF1">
    <property type="entry name" value="ATP-DEPENDENT HELICASE IRC3-RELATED"/>
    <property type="match status" value="1"/>
</dbReference>
<dbReference type="SUPFAM" id="SSF52540">
    <property type="entry name" value="P-loop containing nucleoside triphosphate hydrolases"/>
    <property type="match status" value="2"/>
</dbReference>
<dbReference type="InterPro" id="IPR027417">
    <property type="entry name" value="P-loop_NTPase"/>
</dbReference>
<dbReference type="InterPro" id="IPR006935">
    <property type="entry name" value="Helicase/UvrB_N"/>
</dbReference>
<evidence type="ECO:0000259" key="1">
    <source>
        <dbReference type="PROSITE" id="PS51192"/>
    </source>
</evidence>
<proteinExistence type="predicted"/>
<evidence type="ECO:0000313" key="2">
    <source>
        <dbReference type="EMBL" id="VFJ55874.1"/>
    </source>
</evidence>
<sequence>MKIGLLDFQETALAELRAKLKQARDVASVEDPQALSFSAPTGAGKTIVMTALFENILFGAGGFGEPEFEPQPDAVILWISDMPELNEQTLRKILHTSERIPFGRLVTVQSWFDRERLPGGHIFFMNTQKLGSDKLLTKKGDGRQYSLWETLTNTARAIPDRFYVIIDEAHRGMRRSGKEEKKARTILQRFLLGSTEDGLCRMPLVVGVSATPQRFENLLFGTTHTVYKVHVPPDAVRESGLLKDRISIHYPETPSRIQMALLGEAARRWRSVENGWGAYCKAEGEAPVRAILVIQVEDGTGKTLTKTDLATCLNTLEEAIGRSLKEDEVAHTFNGQGDLLIGDRRVRYRETSRIQEDEAIGVVLFKMALSTGWDCPRAEVMMSFRRAQDHTYVAQLLGRMVRTPLARRVERDAALNDVHLFLPHYDRETVGAVIEDLQNGEEVPPAEVGDSREQVVLHRRKGTEEVFAAMGELVTYRVDAARKRSALHRLMGLGRGLTWDRVDGAALADVKQKIVEKMAHEAGRLRDRGMLAVRAGELTGADVKTLALDRETGAAQEKAEYRVEAASVDIDRHFQRAGRLLDGGEGLHKAYWRFRVEHGADIQEAKREVVVLAKDHEAMRRLEAFAEKEFDVRYEKYRPDIGKLREARRKDYEKLRLASGVPRDIPWCLPENIAFRRAPKAPEYERHLYLEEDGGFRAALGTWERGVLAEELADPQVIGWLRNLDRKDWSLEIPYRDAGTVKPMFPGLVVVRRDHKALLFDILEPHDPSRADNAAKAVGLAEFAEKHGRSFHRIQLIREGEGSDDKERYLRLDVGNDAVRKKVLAVEGNSGLDRLFQEKALTIHQE</sequence>
<dbReference type="InterPro" id="IPR014001">
    <property type="entry name" value="Helicase_ATP-bd"/>
</dbReference>
<dbReference type="GO" id="GO:0003677">
    <property type="term" value="F:DNA binding"/>
    <property type="evidence" value="ECO:0007669"/>
    <property type="project" value="InterPro"/>
</dbReference>
<name>A0A450SQH8_9GAMM</name>
<dbReference type="GO" id="GO:0005829">
    <property type="term" value="C:cytosol"/>
    <property type="evidence" value="ECO:0007669"/>
    <property type="project" value="TreeGrafter"/>
</dbReference>
<accession>A0A450SQH8</accession>
<evidence type="ECO:0000313" key="3">
    <source>
        <dbReference type="EMBL" id="VFJ56260.1"/>
    </source>
</evidence>
<gene>
    <name evidence="3" type="ORF">BECKFM1743A_GA0114220_101651</name>
    <name evidence="4" type="ORF">BECKFM1743B_GA0114221_101531</name>
    <name evidence="2" type="ORF">BECKFM1743C_GA0114222_101657</name>
</gene>
<dbReference type="SMART" id="SM00487">
    <property type="entry name" value="DEXDc"/>
    <property type="match status" value="1"/>
</dbReference>
<dbReference type="PROSITE" id="PS51192">
    <property type="entry name" value="HELICASE_ATP_BIND_1"/>
    <property type="match status" value="1"/>
</dbReference>
<feature type="domain" description="Helicase ATP-binding" evidence="1">
    <location>
        <begin position="26"/>
        <end position="230"/>
    </location>
</feature>
<dbReference type="Gene3D" id="3.40.50.300">
    <property type="entry name" value="P-loop containing nucleotide triphosphate hydrolases"/>
    <property type="match status" value="2"/>
</dbReference>
<dbReference type="InterPro" id="IPR050742">
    <property type="entry name" value="Helicase_Restrict-Modif_Enz"/>
</dbReference>
<reference evidence="3" key="1">
    <citation type="submission" date="2019-02" db="EMBL/GenBank/DDBJ databases">
        <authorList>
            <person name="Gruber-Vodicka R. H."/>
            <person name="Seah K. B. B."/>
        </authorList>
    </citation>
    <scope>NUCLEOTIDE SEQUENCE</scope>
    <source>
        <strain evidence="3">BECK_BZ163</strain>
        <strain evidence="4">BECK_BZ164</strain>
        <strain evidence="2">BECK_BZ165</strain>
    </source>
</reference>
<dbReference type="PANTHER" id="PTHR47396">
    <property type="entry name" value="TYPE I RESTRICTION ENZYME ECOKI R PROTEIN"/>
    <property type="match status" value="1"/>
</dbReference>
<dbReference type="Pfam" id="PF04851">
    <property type="entry name" value="ResIII"/>
    <property type="match status" value="1"/>
</dbReference>
<dbReference type="EMBL" id="CAADFL010000153">
    <property type="protein sequence ID" value="VFK10749.1"/>
    <property type="molecule type" value="Genomic_DNA"/>
</dbReference>
<organism evidence="3">
    <name type="scientific">Candidatus Kentrum sp. FM</name>
    <dbReference type="NCBI Taxonomy" id="2126340"/>
    <lineage>
        <taxon>Bacteria</taxon>
        <taxon>Pseudomonadati</taxon>
        <taxon>Pseudomonadota</taxon>
        <taxon>Gammaproteobacteria</taxon>
        <taxon>Candidatus Kentrum</taxon>
    </lineage>
</organism>
<dbReference type="AlphaFoldDB" id="A0A450SQH8"/>
<evidence type="ECO:0000313" key="4">
    <source>
        <dbReference type="EMBL" id="VFK10749.1"/>
    </source>
</evidence>
<dbReference type="GO" id="GO:0005524">
    <property type="term" value="F:ATP binding"/>
    <property type="evidence" value="ECO:0007669"/>
    <property type="project" value="InterPro"/>
</dbReference>